<gene>
    <name evidence="3" type="ORF">WN71_034780</name>
</gene>
<comment type="caution">
    <text evidence="3">The sequence shown here is derived from an EMBL/GenBank/DDBJ whole genome shotgun (WGS) entry which is preliminary data.</text>
</comment>
<dbReference type="STRING" id="1428628.WN71_034780"/>
<dbReference type="Proteomes" id="UP000034196">
    <property type="component" value="Unassembled WGS sequence"/>
</dbReference>
<reference evidence="3" key="1">
    <citation type="submission" date="2016-10" db="EMBL/GenBank/DDBJ databases">
        <title>Genome sequence of Streptomyces mangrovisoli MUSC 149.</title>
        <authorList>
            <person name="Lee L.-H."/>
            <person name="Ser H.-L."/>
        </authorList>
    </citation>
    <scope>NUCLEOTIDE SEQUENCE [LARGE SCALE GENOMIC DNA]</scope>
    <source>
        <strain evidence="3">MUSC 149</strain>
    </source>
</reference>
<evidence type="ECO:0000313" key="4">
    <source>
        <dbReference type="Proteomes" id="UP000034196"/>
    </source>
</evidence>
<evidence type="ECO:0000313" key="3">
    <source>
        <dbReference type="EMBL" id="OIJ63326.1"/>
    </source>
</evidence>
<feature type="compositionally biased region" description="Gly residues" evidence="1">
    <location>
        <begin position="194"/>
        <end position="212"/>
    </location>
</feature>
<organism evidence="3 4">
    <name type="scientific">Streptomyces mangrovisoli</name>
    <dbReference type="NCBI Taxonomy" id="1428628"/>
    <lineage>
        <taxon>Bacteria</taxon>
        <taxon>Bacillati</taxon>
        <taxon>Actinomycetota</taxon>
        <taxon>Actinomycetes</taxon>
        <taxon>Kitasatosporales</taxon>
        <taxon>Streptomycetaceae</taxon>
        <taxon>Streptomyces</taxon>
    </lineage>
</organism>
<proteinExistence type="predicted"/>
<dbReference type="AlphaFoldDB" id="A0A1J4NQ86"/>
<evidence type="ECO:0000256" key="1">
    <source>
        <dbReference type="SAM" id="MobiDB-lite"/>
    </source>
</evidence>
<sequence length="212" mass="20638">MRALATRPHRLALGVAVLTAAALGTVGVSAAQAAGPASANGSGKATKVIAGATVVKEKGKGGDTAGLPPKGVGIGVAYKPTAHAPGDVNTASTRFATCMRSKGQKGFPDIHASGSGKRIRLQVRVGAQKGSDLNSASYKKAVKVCAPILAKAGVTFTSGSGLPPLPKPGEPGKSGKASGSSREAPSLDKVESGTGVGQDDGGPGLTTSGFGA</sequence>
<keyword evidence="4" id="KW-1185">Reference proteome</keyword>
<name>A0A1J4NQ86_9ACTN</name>
<feature type="signal peptide" evidence="2">
    <location>
        <begin position="1"/>
        <end position="33"/>
    </location>
</feature>
<feature type="region of interest" description="Disordered" evidence="1">
    <location>
        <begin position="156"/>
        <end position="212"/>
    </location>
</feature>
<keyword evidence="2" id="KW-0732">Signal</keyword>
<evidence type="ECO:0000256" key="2">
    <source>
        <dbReference type="SAM" id="SignalP"/>
    </source>
</evidence>
<accession>A0A1J4NQ86</accession>
<dbReference type="EMBL" id="LAVA02000107">
    <property type="protein sequence ID" value="OIJ63326.1"/>
    <property type="molecule type" value="Genomic_DNA"/>
</dbReference>
<dbReference type="RefSeq" id="WP_046582347.1">
    <property type="nucleotide sequence ID" value="NZ_LAVA02000107.1"/>
</dbReference>
<feature type="chain" id="PRO_5018179809" evidence="2">
    <location>
        <begin position="34"/>
        <end position="212"/>
    </location>
</feature>
<protein>
    <submittedName>
        <fullName evidence="3">Uncharacterized protein</fullName>
    </submittedName>
</protein>